<evidence type="ECO:0000313" key="13">
    <source>
        <dbReference type="EMBL" id="EHB13237.1"/>
    </source>
</evidence>
<dbReference type="GO" id="GO:0003713">
    <property type="term" value="F:transcription coactivator activity"/>
    <property type="evidence" value="ECO:0007669"/>
    <property type="project" value="TreeGrafter"/>
</dbReference>
<feature type="region of interest" description="Disordered" evidence="11">
    <location>
        <begin position="277"/>
        <end position="299"/>
    </location>
</feature>
<evidence type="ECO:0000259" key="12">
    <source>
        <dbReference type="PROSITE" id="PS50134"/>
    </source>
</evidence>
<dbReference type="Gene3D" id="1.20.1020.10">
    <property type="entry name" value="TAZ domain"/>
    <property type="match status" value="2"/>
</dbReference>
<dbReference type="InterPro" id="IPR013178">
    <property type="entry name" value="Histone_AcTrfase_Rtt109/CBP"/>
</dbReference>
<dbReference type="GO" id="GO:0008270">
    <property type="term" value="F:zinc ion binding"/>
    <property type="evidence" value="ECO:0007669"/>
    <property type="project" value="UniProtKB-KW"/>
</dbReference>
<evidence type="ECO:0000256" key="6">
    <source>
        <dbReference type="ARBA" id="ARBA00022833"/>
    </source>
</evidence>
<dbReference type="Pfam" id="PF02135">
    <property type="entry name" value="zf-TAZ"/>
    <property type="match status" value="2"/>
</dbReference>
<feature type="zinc finger region" description="TAZ-type" evidence="10">
    <location>
        <begin position="367"/>
        <end position="448"/>
    </location>
</feature>
<dbReference type="InterPro" id="IPR043145">
    <property type="entry name" value="Znf_ZZ_sf"/>
</dbReference>
<evidence type="ECO:0000256" key="10">
    <source>
        <dbReference type="PROSITE-ProRule" id="PRU00203"/>
    </source>
</evidence>
<feature type="compositionally biased region" description="Polar residues" evidence="11">
    <location>
        <begin position="9"/>
        <end position="26"/>
    </location>
</feature>
<feature type="region of interest" description="Disordered" evidence="11">
    <location>
        <begin position="1"/>
        <end position="47"/>
    </location>
</feature>
<keyword evidence="7" id="KW-0805">Transcription regulation</keyword>
<feature type="domain" description="TAZ-type" evidence="12">
    <location>
        <begin position="367"/>
        <end position="448"/>
    </location>
</feature>
<keyword evidence="4 10" id="KW-0479">Metal-binding</keyword>
<dbReference type="PANTHER" id="PTHR13808:SF29">
    <property type="entry name" value="HISTONE ACETYLTRANSFERASE P300"/>
    <property type="match status" value="1"/>
</dbReference>
<evidence type="ECO:0000313" key="14">
    <source>
        <dbReference type="Proteomes" id="UP000006813"/>
    </source>
</evidence>
<dbReference type="PANTHER" id="PTHR13808">
    <property type="entry name" value="CBP/P300-RELATED"/>
    <property type="match status" value="1"/>
</dbReference>
<dbReference type="PROSITE" id="PS50134">
    <property type="entry name" value="ZF_TAZ"/>
    <property type="match status" value="2"/>
</dbReference>
<evidence type="ECO:0000256" key="1">
    <source>
        <dbReference type="ARBA" id="ARBA00004123"/>
    </source>
</evidence>
<dbReference type="GO" id="GO:0005634">
    <property type="term" value="C:nucleus"/>
    <property type="evidence" value="ECO:0007669"/>
    <property type="project" value="UniProtKB-SubCell"/>
</dbReference>
<evidence type="ECO:0000256" key="2">
    <source>
        <dbReference type="ARBA" id="ARBA00013184"/>
    </source>
</evidence>
<dbReference type="PROSITE" id="PS01357">
    <property type="entry name" value="ZF_ZZ_1"/>
    <property type="match status" value="2"/>
</dbReference>
<feature type="compositionally biased region" description="Polar residues" evidence="11">
    <location>
        <begin position="278"/>
        <end position="288"/>
    </location>
</feature>
<evidence type="ECO:0000256" key="9">
    <source>
        <dbReference type="ARBA" id="ARBA00023242"/>
    </source>
</evidence>
<evidence type="ECO:0000256" key="3">
    <source>
        <dbReference type="ARBA" id="ARBA00022679"/>
    </source>
</evidence>
<sequence length="472" mass="53395">MAYGRPIQSLMSQNSQPSVDMSTSAMSGDPSGHLEPGMGPPAMQPSVSKEHCLRPSIANPGSVVRMSSSPSEETSAWSSLQADEPNDSIYRFVYTCTECKEQVDTHWRCTVCQEYILCVSCYPTKNHDHPMEKLGLGLDDESSKQQIGAAQNPGESCCLSIQRNIQSLLHACQCRNANCSLPSCKKMKRVIQHTKGCKRKNSAGCAVCKQLVALCWYHARNCPEDDRCFVPYCFTIKQKLQQPQLQLRIQQALMLRRMTASTDPDPLVPCDLNDAQDAGTSARSSFHSEPSGPPPVLRRSTTRNVPYICSECRQEVETRWRCTVCQEYVLCVPCYYTKKIMNKMEKVGPGIDGESSNQQGAAIQNPRDIHRQRIQRSIQSLIHARQCRDSTCSMPTCKKMKRVVEHTKNCRRKAIGGCPVCRQLIALCCYHAKRCQENNCPVPFCFRIKQKLRQQRLQRQRSRMVRRRMASM</sequence>
<dbReference type="Pfam" id="PF00569">
    <property type="entry name" value="ZZ"/>
    <property type="match status" value="2"/>
</dbReference>
<keyword evidence="8" id="KW-0804">Transcription</keyword>
<dbReference type="AlphaFoldDB" id="G5BVC6"/>
<feature type="zinc finger region" description="TAZ-type" evidence="10">
    <location>
        <begin position="154"/>
        <end position="236"/>
    </location>
</feature>
<dbReference type="GO" id="GO:0004402">
    <property type="term" value="F:histone acetyltransferase activity"/>
    <property type="evidence" value="ECO:0007669"/>
    <property type="project" value="InterPro"/>
</dbReference>
<evidence type="ECO:0000256" key="4">
    <source>
        <dbReference type="ARBA" id="ARBA00022723"/>
    </source>
</evidence>
<accession>G5BVC6</accession>
<dbReference type="Proteomes" id="UP000006813">
    <property type="component" value="Unassembled WGS sequence"/>
</dbReference>
<dbReference type="InParanoid" id="G5BVC6"/>
<keyword evidence="6 10" id="KW-0862">Zinc</keyword>
<dbReference type="GO" id="GO:0045944">
    <property type="term" value="P:positive regulation of transcription by RNA polymerase II"/>
    <property type="evidence" value="ECO:0007669"/>
    <property type="project" value="TreeGrafter"/>
</dbReference>
<protein>
    <recommendedName>
        <fullName evidence="2">histone acetyltransferase</fullName>
        <ecNumber evidence="2">2.3.1.48</ecNumber>
    </recommendedName>
</protein>
<keyword evidence="3 13" id="KW-0808">Transferase</keyword>
<keyword evidence="5 10" id="KW-0863">Zinc-finger</keyword>
<dbReference type="GO" id="GO:0000123">
    <property type="term" value="C:histone acetyltransferase complex"/>
    <property type="evidence" value="ECO:0007669"/>
    <property type="project" value="TreeGrafter"/>
</dbReference>
<organism evidence="13 14">
    <name type="scientific">Heterocephalus glaber</name>
    <name type="common">Naked mole rat</name>
    <dbReference type="NCBI Taxonomy" id="10181"/>
    <lineage>
        <taxon>Eukaryota</taxon>
        <taxon>Metazoa</taxon>
        <taxon>Chordata</taxon>
        <taxon>Craniata</taxon>
        <taxon>Vertebrata</taxon>
        <taxon>Euteleostomi</taxon>
        <taxon>Mammalia</taxon>
        <taxon>Eutheria</taxon>
        <taxon>Euarchontoglires</taxon>
        <taxon>Glires</taxon>
        <taxon>Rodentia</taxon>
        <taxon>Hystricomorpha</taxon>
        <taxon>Bathyergidae</taxon>
        <taxon>Heterocephalus</taxon>
    </lineage>
</organism>
<dbReference type="Gene3D" id="3.30.60.90">
    <property type="match status" value="2"/>
</dbReference>
<dbReference type="InterPro" id="IPR000197">
    <property type="entry name" value="Znf_TAZ"/>
</dbReference>
<dbReference type="SUPFAM" id="SSF57850">
    <property type="entry name" value="RING/U-box"/>
    <property type="match status" value="2"/>
</dbReference>
<dbReference type="GO" id="GO:0005667">
    <property type="term" value="C:transcription regulator complex"/>
    <property type="evidence" value="ECO:0007669"/>
    <property type="project" value="TreeGrafter"/>
</dbReference>
<evidence type="ECO:0000256" key="7">
    <source>
        <dbReference type="ARBA" id="ARBA00023015"/>
    </source>
</evidence>
<evidence type="ECO:0000256" key="5">
    <source>
        <dbReference type="ARBA" id="ARBA00022771"/>
    </source>
</evidence>
<gene>
    <name evidence="13" type="ORF">GW7_17946</name>
</gene>
<dbReference type="InterPro" id="IPR035898">
    <property type="entry name" value="TAZ_dom_sf"/>
</dbReference>
<evidence type="ECO:0000256" key="8">
    <source>
        <dbReference type="ARBA" id="ARBA00023163"/>
    </source>
</evidence>
<keyword evidence="9" id="KW-0539">Nucleus</keyword>
<comment type="subcellular location">
    <subcellularLocation>
        <location evidence="1">Nucleus</location>
    </subcellularLocation>
</comment>
<dbReference type="InterPro" id="IPR000433">
    <property type="entry name" value="Znf_ZZ"/>
</dbReference>
<dbReference type="SUPFAM" id="SSF57933">
    <property type="entry name" value="TAZ domain"/>
    <property type="match status" value="2"/>
</dbReference>
<dbReference type="EMBL" id="JH172086">
    <property type="protein sequence ID" value="EHB13237.1"/>
    <property type="molecule type" value="Genomic_DNA"/>
</dbReference>
<feature type="domain" description="TAZ-type" evidence="12">
    <location>
        <begin position="154"/>
        <end position="236"/>
    </location>
</feature>
<dbReference type="EC" id="2.3.1.48" evidence="2"/>
<dbReference type="GO" id="GO:0031490">
    <property type="term" value="F:chromatin DNA binding"/>
    <property type="evidence" value="ECO:0007669"/>
    <property type="project" value="TreeGrafter"/>
</dbReference>
<dbReference type="STRING" id="10181.G5BVC6"/>
<reference evidence="13 14" key="1">
    <citation type="journal article" date="2011" name="Nature">
        <title>Genome sequencing reveals insights into physiology and longevity of the naked mole rat.</title>
        <authorList>
            <person name="Kim E.B."/>
            <person name="Fang X."/>
            <person name="Fushan A.A."/>
            <person name="Huang Z."/>
            <person name="Lobanov A.V."/>
            <person name="Han L."/>
            <person name="Marino S.M."/>
            <person name="Sun X."/>
            <person name="Turanov A.A."/>
            <person name="Yang P."/>
            <person name="Yim S.H."/>
            <person name="Zhao X."/>
            <person name="Kasaikina M.V."/>
            <person name="Stoletzki N."/>
            <person name="Peng C."/>
            <person name="Polak P."/>
            <person name="Xiong Z."/>
            <person name="Kiezun A."/>
            <person name="Zhu Y."/>
            <person name="Chen Y."/>
            <person name="Kryukov G.V."/>
            <person name="Zhang Q."/>
            <person name="Peshkin L."/>
            <person name="Yang L."/>
            <person name="Bronson R.T."/>
            <person name="Buffenstein R."/>
            <person name="Wang B."/>
            <person name="Han C."/>
            <person name="Li Q."/>
            <person name="Chen L."/>
            <person name="Zhao W."/>
            <person name="Sunyaev S.R."/>
            <person name="Park T.J."/>
            <person name="Zhang G."/>
            <person name="Wang J."/>
            <person name="Gladyshev V.N."/>
        </authorList>
    </citation>
    <scope>NUCLEOTIDE SEQUENCE [LARGE SCALE GENOMIC DNA]</scope>
</reference>
<dbReference type="eggNOG" id="KOG1778">
    <property type="taxonomic scope" value="Eukaryota"/>
</dbReference>
<evidence type="ECO:0000256" key="11">
    <source>
        <dbReference type="SAM" id="MobiDB-lite"/>
    </source>
</evidence>
<dbReference type="FunFam" id="3.30.60.90:FF:000003">
    <property type="entry name" value="E1A binding protein p300"/>
    <property type="match status" value="1"/>
</dbReference>
<dbReference type="SMART" id="SM00291">
    <property type="entry name" value="ZnF_ZZ"/>
    <property type="match status" value="2"/>
</dbReference>
<proteinExistence type="predicted"/>
<dbReference type="SMART" id="SM00551">
    <property type="entry name" value="ZnF_TAZ"/>
    <property type="match status" value="2"/>
</dbReference>
<name>G5BVC6_HETGA</name>